<evidence type="ECO:0000256" key="1">
    <source>
        <dbReference type="SAM" id="MobiDB-lite"/>
    </source>
</evidence>
<dbReference type="EMBL" id="FRDL01000004">
    <property type="protein sequence ID" value="SHN66254.1"/>
    <property type="molecule type" value="Genomic_DNA"/>
</dbReference>
<dbReference type="RefSeq" id="WP_072747185.1">
    <property type="nucleotide sequence ID" value="NZ_FOHL01000004.1"/>
</dbReference>
<dbReference type="Proteomes" id="UP000184066">
    <property type="component" value="Unassembled WGS sequence"/>
</dbReference>
<sequence>MALIADGLLIAATLVAVIYCHVLAGRLRKLRDLDNGLGAAVAALARQSEEMRRTLEAAKLASGDSVKQLAERTARAEIAAGRLELLLATLHERERTQPQPAARPRPARARPAKEAPAEAAAPEVAPREVARAETAAAEPEPSADPREGSRVEAPAASPGHAQASAERTAEPAEEPTVVFPEPPAAAKPAADRAGPAAPGRAPLERSRPGKTALASREEVIAALQREIEKALAAEGRR</sequence>
<proteinExistence type="predicted"/>
<accession>A0A1M7T687</accession>
<gene>
    <name evidence="2" type="ORF">SAMN05216200_104234</name>
</gene>
<name>A0A1M7T687_9RHOB</name>
<keyword evidence="3" id="KW-1185">Reference proteome</keyword>
<feature type="region of interest" description="Disordered" evidence="1">
    <location>
        <begin position="91"/>
        <end position="214"/>
    </location>
</feature>
<evidence type="ECO:0000313" key="2">
    <source>
        <dbReference type="EMBL" id="SHN66254.1"/>
    </source>
</evidence>
<dbReference type="STRING" id="1189325.SAMN04488119_104234"/>
<organism evidence="2 3">
    <name type="scientific">Oceanicella actignis</name>
    <dbReference type="NCBI Taxonomy" id="1189325"/>
    <lineage>
        <taxon>Bacteria</taxon>
        <taxon>Pseudomonadati</taxon>
        <taxon>Pseudomonadota</taxon>
        <taxon>Alphaproteobacteria</taxon>
        <taxon>Rhodobacterales</taxon>
        <taxon>Paracoccaceae</taxon>
        <taxon>Oceanicella</taxon>
    </lineage>
</organism>
<reference evidence="2 3" key="1">
    <citation type="submission" date="2016-12" db="EMBL/GenBank/DDBJ databases">
        <authorList>
            <person name="Song W.-J."/>
            <person name="Kurnit D.M."/>
        </authorList>
    </citation>
    <scope>NUCLEOTIDE SEQUENCE [LARGE SCALE GENOMIC DNA]</scope>
    <source>
        <strain evidence="2 3">CGMCC 1.10808</strain>
    </source>
</reference>
<dbReference type="OrthoDB" id="7630018at2"/>
<feature type="compositionally biased region" description="Low complexity" evidence="1">
    <location>
        <begin position="186"/>
        <end position="201"/>
    </location>
</feature>
<protein>
    <submittedName>
        <fullName evidence="2">Uncharacterized protein</fullName>
    </submittedName>
</protein>
<dbReference type="AlphaFoldDB" id="A0A1M7T687"/>
<evidence type="ECO:0000313" key="3">
    <source>
        <dbReference type="Proteomes" id="UP000184066"/>
    </source>
</evidence>